<reference evidence="2" key="1">
    <citation type="journal article" date="2020" name="mSystems">
        <title>Genome- and Community-Level Interaction Insights into Carbon Utilization and Element Cycling Functions of Hydrothermarchaeota in Hydrothermal Sediment.</title>
        <authorList>
            <person name="Zhou Z."/>
            <person name="Liu Y."/>
            <person name="Xu W."/>
            <person name="Pan J."/>
            <person name="Luo Z.H."/>
            <person name="Li M."/>
        </authorList>
    </citation>
    <scope>NUCLEOTIDE SEQUENCE [LARGE SCALE GENOMIC DNA]</scope>
    <source>
        <strain evidence="2">SpSt-301</strain>
    </source>
</reference>
<evidence type="ECO:0000313" key="2">
    <source>
        <dbReference type="EMBL" id="HDW51219.1"/>
    </source>
</evidence>
<sequence>MAKPAAEGSGEVNAAGLRVVPPGGRELAGLLGSREGLRLLTGLLTNREAMEKIIPLLQRIGGGVPPGSQAQPENGREDSGSKKNPGREVIRWDFGRSEGRR</sequence>
<feature type="compositionally biased region" description="Basic and acidic residues" evidence="1">
    <location>
        <begin position="74"/>
        <end position="101"/>
    </location>
</feature>
<accession>A0A7C1FEV5</accession>
<comment type="caution">
    <text evidence="2">The sequence shown here is derived from an EMBL/GenBank/DDBJ whole genome shotgun (WGS) entry which is preliminary data.</text>
</comment>
<organism evidence="2">
    <name type="scientific">Ammonifex degensii</name>
    <dbReference type="NCBI Taxonomy" id="42838"/>
    <lineage>
        <taxon>Bacteria</taxon>
        <taxon>Bacillati</taxon>
        <taxon>Bacillota</taxon>
        <taxon>Clostridia</taxon>
        <taxon>Thermoanaerobacterales</taxon>
        <taxon>Thermoanaerobacteraceae</taxon>
        <taxon>Ammonifex</taxon>
    </lineage>
</organism>
<proteinExistence type="predicted"/>
<feature type="region of interest" description="Disordered" evidence="1">
    <location>
        <begin position="59"/>
        <end position="101"/>
    </location>
</feature>
<dbReference type="EMBL" id="DSMV01000036">
    <property type="protein sequence ID" value="HDW51219.1"/>
    <property type="molecule type" value="Genomic_DNA"/>
</dbReference>
<dbReference type="AlphaFoldDB" id="A0A7C1FEV5"/>
<evidence type="ECO:0000256" key="1">
    <source>
        <dbReference type="SAM" id="MobiDB-lite"/>
    </source>
</evidence>
<gene>
    <name evidence="2" type="ORF">ENQ35_00485</name>
</gene>
<protein>
    <submittedName>
        <fullName evidence="2">Uncharacterized protein</fullName>
    </submittedName>
</protein>
<name>A0A7C1FEV5_9THEO</name>